<dbReference type="InterPro" id="IPR036259">
    <property type="entry name" value="MFS_trans_sf"/>
</dbReference>
<comment type="subcellular location">
    <subcellularLocation>
        <location evidence="1">Cell membrane</location>
        <topology evidence="1">Multi-pass membrane protein</topology>
    </subcellularLocation>
</comment>
<dbReference type="CDD" id="cd06173">
    <property type="entry name" value="MFS_MefA_like"/>
    <property type="match status" value="1"/>
</dbReference>
<dbReference type="SUPFAM" id="SSF103473">
    <property type="entry name" value="MFS general substrate transporter"/>
    <property type="match status" value="1"/>
</dbReference>
<dbReference type="PANTHER" id="PTHR23513:SF6">
    <property type="entry name" value="MAJOR FACILITATOR SUPERFAMILY ASSOCIATED DOMAIN-CONTAINING PROTEIN"/>
    <property type="match status" value="1"/>
</dbReference>
<dbReference type="Proteomes" id="UP001387100">
    <property type="component" value="Unassembled WGS sequence"/>
</dbReference>
<keyword evidence="9" id="KW-1185">Reference proteome</keyword>
<keyword evidence="2" id="KW-1003">Cell membrane</keyword>
<accession>A0ABU8RNF3</accession>
<protein>
    <submittedName>
        <fullName evidence="8">MFS transporter</fullName>
    </submittedName>
</protein>
<evidence type="ECO:0000259" key="7">
    <source>
        <dbReference type="PROSITE" id="PS50850"/>
    </source>
</evidence>
<keyword evidence="3 6" id="KW-0812">Transmembrane</keyword>
<dbReference type="InterPro" id="IPR011701">
    <property type="entry name" value="MFS"/>
</dbReference>
<evidence type="ECO:0000313" key="8">
    <source>
        <dbReference type="EMBL" id="MEJ5946473.1"/>
    </source>
</evidence>
<feature type="transmembrane region" description="Helical" evidence="6">
    <location>
        <begin position="276"/>
        <end position="297"/>
    </location>
</feature>
<name>A0ABU8RNF3_9ACTN</name>
<evidence type="ECO:0000256" key="4">
    <source>
        <dbReference type="ARBA" id="ARBA00022989"/>
    </source>
</evidence>
<feature type="transmembrane region" description="Helical" evidence="6">
    <location>
        <begin position="53"/>
        <end position="74"/>
    </location>
</feature>
<dbReference type="PROSITE" id="PS50850">
    <property type="entry name" value="MFS"/>
    <property type="match status" value="1"/>
</dbReference>
<dbReference type="InterPro" id="IPR020846">
    <property type="entry name" value="MFS_dom"/>
</dbReference>
<feature type="transmembrane region" description="Helical" evidence="6">
    <location>
        <begin position="156"/>
        <end position="173"/>
    </location>
</feature>
<dbReference type="PANTHER" id="PTHR23513">
    <property type="entry name" value="INTEGRAL MEMBRANE EFFLUX PROTEIN-RELATED"/>
    <property type="match status" value="1"/>
</dbReference>
<dbReference type="EMBL" id="JBBIAA010000024">
    <property type="protein sequence ID" value="MEJ5946473.1"/>
    <property type="molecule type" value="Genomic_DNA"/>
</dbReference>
<sequence>MSAPAPTPPVRRPRLALGGLAVAHTMAQAGNTITVFATPFYVRSIGGSNTEVGLAVTAATLPIVLGGPLAGVLVDRIGYRLSSIAADIISGLTVLAIAVLGSTGSLPLWGLLAVLFVSGLFDTPGQTARTVLLPSLARGADVPLERAVGLVTGAERTAMLAAAPLGGVLVMLLGPAQAFFVDAAFFAVSALLVTALVPRATPTHEDDDEQSTEKDGAGYWRQLADGARFVLATPLLRNIALVVLVLNAFDTARLNVLLPLYALEELNGPNGELGNATAAGLISGALAAGALAGAALFSAWGHRLPRRALFVGAFALTGGPLSVAFALGAQTFPLVAVAVGTGLAAGMLNPLIGTLRLELAPPRMLARVQTLMISIAWAGIPVGSFLSGVAADVFDLRLVFAVIGVAYVLVALAPLTGGSWRQLSARRAPPSR</sequence>
<proteinExistence type="predicted"/>
<dbReference type="RefSeq" id="WP_339575856.1">
    <property type="nucleotide sequence ID" value="NZ_JBBIAA010000024.1"/>
</dbReference>
<organism evidence="8 9">
    <name type="scientific">Pseudokineococcus basanitobsidens</name>
    <dbReference type="NCBI Taxonomy" id="1926649"/>
    <lineage>
        <taxon>Bacteria</taxon>
        <taxon>Bacillati</taxon>
        <taxon>Actinomycetota</taxon>
        <taxon>Actinomycetes</taxon>
        <taxon>Kineosporiales</taxon>
        <taxon>Kineosporiaceae</taxon>
        <taxon>Pseudokineococcus</taxon>
    </lineage>
</organism>
<keyword evidence="5 6" id="KW-0472">Membrane</keyword>
<reference evidence="8 9" key="1">
    <citation type="journal article" date="2017" name="Int. J. Syst. Evol. Microbiol.">
        <title>Pseudokineococcus basanitobsidens sp. nov., isolated from volcanic rock.</title>
        <authorList>
            <person name="Lee D.W."/>
            <person name="Park M.Y."/>
            <person name="Kim J.J."/>
            <person name="Kim B.S."/>
        </authorList>
    </citation>
    <scope>NUCLEOTIDE SEQUENCE [LARGE SCALE GENOMIC DNA]</scope>
    <source>
        <strain evidence="8 9">DSM 103726</strain>
    </source>
</reference>
<evidence type="ECO:0000256" key="5">
    <source>
        <dbReference type="ARBA" id="ARBA00023136"/>
    </source>
</evidence>
<feature type="transmembrane region" description="Helical" evidence="6">
    <location>
        <begin position="364"/>
        <end position="386"/>
    </location>
</feature>
<comment type="caution">
    <text evidence="8">The sequence shown here is derived from an EMBL/GenBank/DDBJ whole genome shotgun (WGS) entry which is preliminary data.</text>
</comment>
<evidence type="ECO:0000256" key="2">
    <source>
        <dbReference type="ARBA" id="ARBA00022475"/>
    </source>
</evidence>
<keyword evidence="4 6" id="KW-1133">Transmembrane helix</keyword>
<feature type="transmembrane region" description="Helical" evidence="6">
    <location>
        <begin position="229"/>
        <end position="249"/>
    </location>
</feature>
<evidence type="ECO:0000256" key="6">
    <source>
        <dbReference type="SAM" id="Phobius"/>
    </source>
</evidence>
<feature type="domain" description="Major facilitator superfamily (MFS) profile" evidence="7">
    <location>
        <begin position="16"/>
        <end position="422"/>
    </location>
</feature>
<dbReference type="Gene3D" id="1.20.1250.20">
    <property type="entry name" value="MFS general substrate transporter like domains"/>
    <property type="match status" value="1"/>
</dbReference>
<evidence type="ECO:0000256" key="1">
    <source>
        <dbReference type="ARBA" id="ARBA00004651"/>
    </source>
</evidence>
<gene>
    <name evidence="8" type="ORF">WDZ17_14340</name>
</gene>
<feature type="transmembrane region" description="Helical" evidence="6">
    <location>
        <begin position="309"/>
        <end position="328"/>
    </location>
</feature>
<feature type="transmembrane region" description="Helical" evidence="6">
    <location>
        <begin position="398"/>
        <end position="417"/>
    </location>
</feature>
<evidence type="ECO:0000313" key="9">
    <source>
        <dbReference type="Proteomes" id="UP001387100"/>
    </source>
</evidence>
<dbReference type="Pfam" id="PF07690">
    <property type="entry name" value="MFS_1"/>
    <property type="match status" value="1"/>
</dbReference>
<feature type="transmembrane region" description="Helical" evidence="6">
    <location>
        <begin position="106"/>
        <end position="123"/>
    </location>
</feature>
<evidence type="ECO:0000256" key="3">
    <source>
        <dbReference type="ARBA" id="ARBA00022692"/>
    </source>
</evidence>
<feature type="transmembrane region" description="Helical" evidence="6">
    <location>
        <begin position="334"/>
        <end position="352"/>
    </location>
</feature>